<evidence type="ECO:0000313" key="1">
    <source>
        <dbReference type="EMBL" id="GEU69525.1"/>
    </source>
</evidence>
<accession>A0A6L2MB67</accession>
<dbReference type="AlphaFoldDB" id="A0A6L2MB67"/>
<proteinExistence type="predicted"/>
<evidence type="ECO:0008006" key="2">
    <source>
        <dbReference type="Google" id="ProtNLM"/>
    </source>
</evidence>
<dbReference type="Gene3D" id="4.10.60.10">
    <property type="entry name" value="Zinc finger, CCHC-type"/>
    <property type="match status" value="1"/>
</dbReference>
<name>A0A6L2MB67_TANCI</name>
<reference evidence="1" key="1">
    <citation type="journal article" date="2019" name="Sci. Rep.">
        <title>Draft genome of Tanacetum cinerariifolium, the natural source of mosquito coil.</title>
        <authorList>
            <person name="Yamashiro T."/>
            <person name="Shiraishi A."/>
            <person name="Satake H."/>
            <person name="Nakayama K."/>
        </authorList>
    </citation>
    <scope>NUCLEOTIDE SEQUENCE</scope>
</reference>
<organism evidence="1">
    <name type="scientific">Tanacetum cinerariifolium</name>
    <name type="common">Dalmatian daisy</name>
    <name type="synonym">Chrysanthemum cinerariifolium</name>
    <dbReference type="NCBI Taxonomy" id="118510"/>
    <lineage>
        <taxon>Eukaryota</taxon>
        <taxon>Viridiplantae</taxon>
        <taxon>Streptophyta</taxon>
        <taxon>Embryophyta</taxon>
        <taxon>Tracheophyta</taxon>
        <taxon>Spermatophyta</taxon>
        <taxon>Magnoliopsida</taxon>
        <taxon>eudicotyledons</taxon>
        <taxon>Gunneridae</taxon>
        <taxon>Pentapetalae</taxon>
        <taxon>asterids</taxon>
        <taxon>campanulids</taxon>
        <taxon>Asterales</taxon>
        <taxon>Asteraceae</taxon>
        <taxon>Asteroideae</taxon>
        <taxon>Anthemideae</taxon>
        <taxon>Anthemidinae</taxon>
        <taxon>Tanacetum</taxon>
    </lineage>
</organism>
<protein>
    <recommendedName>
        <fullName evidence="2">CCHC-type domain-containing protein</fullName>
    </recommendedName>
</protein>
<dbReference type="EMBL" id="BKCJ010005951">
    <property type="protein sequence ID" value="GEU69525.1"/>
    <property type="molecule type" value="Genomic_DNA"/>
</dbReference>
<dbReference type="SUPFAM" id="SSF57756">
    <property type="entry name" value="Retrovirus zinc finger-like domains"/>
    <property type="match status" value="1"/>
</dbReference>
<dbReference type="GO" id="GO:0008270">
    <property type="term" value="F:zinc ion binding"/>
    <property type="evidence" value="ECO:0007669"/>
    <property type="project" value="InterPro"/>
</dbReference>
<dbReference type="InterPro" id="IPR036875">
    <property type="entry name" value="Znf_CCHC_sf"/>
</dbReference>
<gene>
    <name evidence="1" type="ORF">Tci_041503</name>
</gene>
<sequence length="264" mass="29779">MGGKKDGCTITCLSLVLFEKHSEIHLTEFRVVREIMFSKIIYLGYSTTLLPNLDPIIELLDMSTSSTHQQSLTDADSETRPMMLEKVDSDDDYQGDTFQNNSEDPLISTMMLLARATAQCFSNPTNNRLRTSSNTRFQVIMQGDKVNIHSQNSGNDGRNTRRSFVSKEIIEGNNVRNEVRNIQRTLRTTSTGSAANVQCYNCNAKGHYAHNYPKPKVRDSKYLMEQMLLAKQDEARVTLTDKQNDVLVADATRIEGIKELSANI</sequence>
<comment type="caution">
    <text evidence="1">The sequence shown here is derived from an EMBL/GenBank/DDBJ whole genome shotgun (WGS) entry which is preliminary data.</text>
</comment>
<dbReference type="GO" id="GO:0003676">
    <property type="term" value="F:nucleic acid binding"/>
    <property type="evidence" value="ECO:0007669"/>
    <property type="project" value="InterPro"/>
</dbReference>